<dbReference type="GO" id="GO:0004857">
    <property type="term" value="F:enzyme inhibitor activity"/>
    <property type="evidence" value="ECO:0007669"/>
    <property type="project" value="InterPro"/>
</dbReference>
<dbReference type="FunFam" id="1.20.140.40:FF:000002">
    <property type="entry name" value="Putative invertase inhibitor"/>
    <property type="match status" value="1"/>
</dbReference>
<keyword evidence="2" id="KW-1015">Disulfide bond</keyword>
<comment type="caution">
    <text evidence="7">The sequence shown here is derived from an EMBL/GenBank/DDBJ whole genome shotgun (WGS) entry which is preliminary data.</text>
</comment>
<evidence type="ECO:0000256" key="3">
    <source>
        <dbReference type="ARBA" id="ARBA00038471"/>
    </source>
</evidence>
<reference evidence="7" key="1">
    <citation type="journal article" date="2023" name="Plant J.">
        <title>The genome of the king protea, Protea cynaroides.</title>
        <authorList>
            <person name="Chang J."/>
            <person name="Duong T.A."/>
            <person name="Schoeman C."/>
            <person name="Ma X."/>
            <person name="Roodt D."/>
            <person name="Barker N."/>
            <person name="Li Z."/>
            <person name="Van de Peer Y."/>
            <person name="Mizrachi E."/>
        </authorList>
    </citation>
    <scope>NUCLEOTIDE SEQUENCE</scope>
    <source>
        <tissue evidence="7">Young leaves</tissue>
    </source>
</reference>
<keyword evidence="1 5" id="KW-0732">Signal</keyword>
<evidence type="ECO:0000313" key="8">
    <source>
        <dbReference type="Proteomes" id="UP001141806"/>
    </source>
</evidence>
<proteinExistence type="inferred from homology"/>
<dbReference type="InterPro" id="IPR034088">
    <property type="entry name" value="Pla_a_1-like"/>
</dbReference>
<evidence type="ECO:0000313" key="7">
    <source>
        <dbReference type="EMBL" id="KAJ4951962.1"/>
    </source>
</evidence>
<sequence>MKQSFSFFFVLVILFFAAVDADIVSDTCQKIVQGNKNVHLDFCVKVLGADPKSHSTDLQGLGLISLNLIESTETKIESRIGQLLNDRTVALGVKKGLQACQETYSDASDNTKEAIVGFKSKDYDTANIKISAAMDASSDCEDGFKGFKSPLTAENNIVDADIINDTCQKTTQGDKNVHLDFCVKVLGEDPKSHIADLQGLGIISLNLIKSNATNIGSRIRQPLNNQTVAPDVKKGLQACQKTYSNVSSNIKEAIGAFNSKDYNTANVKSHSTDLHGLGLISLNLIVSTETKIESRIGQLLNDQTVALGVKKGLQACQETYSDASDNTKEAIVAFNSKDYDTANIKISVAMDASSDCEDGFKGFKSPLTVENNSFFQLTAIALAIINLL</sequence>
<comment type="similarity">
    <text evidence="3">Belongs to the PMEI family.</text>
</comment>
<protein>
    <recommendedName>
        <fullName evidence="4">Putative invertase inhibitor</fullName>
    </recommendedName>
</protein>
<evidence type="ECO:0000256" key="2">
    <source>
        <dbReference type="ARBA" id="ARBA00023157"/>
    </source>
</evidence>
<dbReference type="AlphaFoldDB" id="A0A9Q0JUG8"/>
<dbReference type="SMART" id="SM00856">
    <property type="entry name" value="PMEI"/>
    <property type="match status" value="2"/>
</dbReference>
<dbReference type="NCBIfam" id="TIGR01614">
    <property type="entry name" value="PME_inhib"/>
    <property type="match status" value="3"/>
</dbReference>
<dbReference type="Gene3D" id="1.20.140.40">
    <property type="entry name" value="Invertase/pectin methylesterase inhibitor family protein"/>
    <property type="match status" value="3"/>
</dbReference>
<evidence type="ECO:0000259" key="6">
    <source>
        <dbReference type="SMART" id="SM00856"/>
    </source>
</evidence>
<feature type="chain" id="PRO_5040155597" description="Putative invertase inhibitor" evidence="5">
    <location>
        <begin position="22"/>
        <end position="388"/>
    </location>
</feature>
<dbReference type="PANTHER" id="PTHR35357:SF8">
    <property type="entry name" value="OS01G0111000 PROTEIN"/>
    <property type="match status" value="1"/>
</dbReference>
<dbReference type="GO" id="GO:0005576">
    <property type="term" value="C:extracellular region"/>
    <property type="evidence" value="ECO:0007669"/>
    <property type="project" value="UniProtKB-ARBA"/>
</dbReference>
<organism evidence="7 8">
    <name type="scientific">Protea cynaroides</name>
    <dbReference type="NCBI Taxonomy" id="273540"/>
    <lineage>
        <taxon>Eukaryota</taxon>
        <taxon>Viridiplantae</taxon>
        <taxon>Streptophyta</taxon>
        <taxon>Embryophyta</taxon>
        <taxon>Tracheophyta</taxon>
        <taxon>Spermatophyta</taxon>
        <taxon>Magnoliopsida</taxon>
        <taxon>Proteales</taxon>
        <taxon>Proteaceae</taxon>
        <taxon>Protea</taxon>
    </lineage>
</organism>
<keyword evidence="8" id="KW-1185">Reference proteome</keyword>
<feature type="domain" description="Pectinesterase inhibitor" evidence="6">
    <location>
        <begin position="19"/>
        <end position="157"/>
    </location>
</feature>
<feature type="signal peptide" evidence="5">
    <location>
        <begin position="1"/>
        <end position="21"/>
    </location>
</feature>
<evidence type="ECO:0000256" key="4">
    <source>
        <dbReference type="ARBA" id="ARBA00074213"/>
    </source>
</evidence>
<dbReference type="CDD" id="cd15795">
    <property type="entry name" value="PMEI-Pla_a_1_like"/>
    <property type="match status" value="2"/>
</dbReference>
<dbReference type="EMBL" id="JAMYWD010000012">
    <property type="protein sequence ID" value="KAJ4951962.1"/>
    <property type="molecule type" value="Genomic_DNA"/>
</dbReference>
<dbReference type="CDD" id="cd14859">
    <property type="entry name" value="PMEI_like"/>
    <property type="match status" value="1"/>
</dbReference>
<accession>A0A9Q0JUG8</accession>
<evidence type="ECO:0000256" key="1">
    <source>
        <dbReference type="ARBA" id="ARBA00022729"/>
    </source>
</evidence>
<name>A0A9Q0JUG8_9MAGN</name>
<dbReference type="SUPFAM" id="SSF101148">
    <property type="entry name" value="Plant invertase/pectin methylesterase inhibitor"/>
    <property type="match status" value="3"/>
</dbReference>
<gene>
    <name evidence="7" type="ORF">NE237_028794</name>
</gene>
<dbReference type="Proteomes" id="UP001141806">
    <property type="component" value="Unassembled WGS sequence"/>
</dbReference>
<dbReference type="InterPro" id="IPR035513">
    <property type="entry name" value="Invertase/methylesterase_inhib"/>
</dbReference>
<dbReference type="Pfam" id="PF04043">
    <property type="entry name" value="PMEI"/>
    <property type="match status" value="3"/>
</dbReference>
<evidence type="ECO:0000256" key="5">
    <source>
        <dbReference type="SAM" id="SignalP"/>
    </source>
</evidence>
<dbReference type="OrthoDB" id="1094948at2759"/>
<dbReference type="InterPro" id="IPR006501">
    <property type="entry name" value="Pectinesterase_inhib_dom"/>
</dbReference>
<dbReference type="PANTHER" id="PTHR35357">
    <property type="entry name" value="OS02G0537100 PROTEIN"/>
    <property type="match status" value="1"/>
</dbReference>
<feature type="domain" description="Pectinesterase inhibitor" evidence="6">
    <location>
        <begin position="158"/>
        <end position="384"/>
    </location>
</feature>